<dbReference type="RefSeq" id="WP_186201930.1">
    <property type="nucleotide sequence ID" value="NZ_CYPR01000162.1"/>
</dbReference>
<dbReference type="STRING" id="313367.JSE7799_02509"/>
<sequence length="410" mass="43674">MSGDAIDAVARRIAALLTAAHSDPLGVAVSGGSDSTALLLAADAVSRSTGIGLHVVTVDHGLRPEAQAEARQVAALCESLGHPHEVIRLRVAPGPNLQARARTARYDAIAEAAPIGREAVLLGHTADDVAETMMMRLARASGIDGLARMAEGRHDRNLHWLRPALTVRRADLRAALTARRIGWSEDSSNEDATFERVAARQAIASLGLDVASIAASAAVLEEARISLVAHATQIAARYVREDRGDLLLDRAALAALHADDPDPVPRILLAALRWIGGRPYGPRHAERTRFVANALEGRTATLAGCRMSDETGTLRIAREAAFCAPPGPTDRPWDVRWHCSGPHRPGLTVGALGHDITQTPWREAGLPRMSLLASPAIRDGTRLIAAPLAGLFTEWSVSLRPTFAQVLIAR</sequence>
<evidence type="ECO:0000256" key="6">
    <source>
        <dbReference type="HAMAP-Rule" id="MF_01161"/>
    </source>
</evidence>
<dbReference type="GO" id="GO:0032267">
    <property type="term" value="F:tRNA(Ile)-lysidine synthase activity"/>
    <property type="evidence" value="ECO:0007669"/>
    <property type="project" value="UniProtKB-EC"/>
</dbReference>
<name>A0A0M7BBK9_9RHOB</name>
<dbReference type="EMBL" id="CYPR01000162">
    <property type="protein sequence ID" value="CUH39781.1"/>
    <property type="molecule type" value="Genomic_DNA"/>
</dbReference>
<dbReference type="CDD" id="cd01992">
    <property type="entry name" value="TilS_N"/>
    <property type="match status" value="1"/>
</dbReference>
<comment type="similarity">
    <text evidence="6">Belongs to the tRNA(Ile)-lysidine synthase family.</text>
</comment>
<gene>
    <name evidence="6 8" type="primary">tilS</name>
    <name evidence="8" type="ORF">JSE7799_02509</name>
</gene>
<evidence type="ECO:0000313" key="9">
    <source>
        <dbReference type="Proteomes" id="UP000049455"/>
    </source>
</evidence>
<dbReference type="GO" id="GO:0006400">
    <property type="term" value="P:tRNA modification"/>
    <property type="evidence" value="ECO:0007669"/>
    <property type="project" value="UniProtKB-UniRule"/>
</dbReference>
<keyword evidence="1 6" id="KW-0436">Ligase</keyword>
<dbReference type="InterPro" id="IPR011063">
    <property type="entry name" value="TilS/TtcA_N"/>
</dbReference>
<comment type="subcellular location">
    <subcellularLocation>
        <location evidence="6">Cytoplasm</location>
    </subcellularLocation>
</comment>
<dbReference type="SUPFAM" id="SSF52402">
    <property type="entry name" value="Adenine nucleotide alpha hydrolases-like"/>
    <property type="match status" value="1"/>
</dbReference>
<keyword evidence="4 6" id="KW-0067">ATP-binding</keyword>
<evidence type="ECO:0000256" key="4">
    <source>
        <dbReference type="ARBA" id="ARBA00022840"/>
    </source>
</evidence>
<proteinExistence type="inferred from homology"/>
<accession>A0A0M7BBK9</accession>
<dbReference type="InterPro" id="IPR012094">
    <property type="entry name" value="tRNA_Ile_lys_synt"/>
</dbReference>
<feature type="domain" description="tRNA(Ile)-lysidine/2-thiocytidine synthase N-terminal" evidence="7">
    <location>
        <begin position="26"/>
        <end position="201"/>
    </location>
</feature>
<reference evidence="8 9" key="1">
    <citation type="submission" date="2015-09" db="EMBL/GenBank/DDBJ databases">
        <authorList>
            <person name="Jackson K.R."/>
            <person name="Lunt B.L."/>
            <person name="Fisher J.N.B."/>
            <person name="Gardner A.V."/>
            <person name="Bailey M.E."/>
            <person name="Deus L.M."/>
            <person name="Earl A.S."/>
            <person name="Gibby P.D."/>
            <person name="Hartmann K.A."/>
            <person name="Liu J.E."/>
            <person name="Manci A.M."/>
            <person name="Nielsen D.A."/>
            <person name="Solomon M.B."/>
            <person name="Breakwell D.P."/>
            <person name="Burnett S.H."/>
            <person name="Grose J.H."/>
        </authorList>
    </citation>
    <scope>NUCLEOTIDE SEQUENCE [LARGE SCALE GENOMIC DNA]</scope>
    <source>
        <strain evidence="8 9">CECT 7799</strain>
    </source>
</reference>
<dbReference type="GO" id="GO:0005737">
    <property type="term" value="C:cytoplasm"/>
    <property type="evidence" value="ECO:0007669"/>
    <property type="project" value="UniProtKB-SubCell"/>
</dbReference>
<dbReference type="PANTHER" id="PTHR43033">
    <property type="entry name" value="TRNA(ILE)-LYSIDINE SYNTHASE-RELATED"/>
    <property type="match status" value="1"/>
</dbReference>
<dbReference type="Pfam" id="PF01171">
    <property type="entry name" value="ATP_bind_3"/>
    <property type="match status" value="1"/>
</dbReference>
<dbReference type="EC" id="6.3.4.19" evidence="6"/>
<keyword evidence="9" id="KW-1185">Reference proteome</keyword>
<dbReference type="HAMAP" id="MF_01161">
    <property type="entry name" value="tRNA_Ile_lys_synt"/>
    <property type="match status" value="1"/>
</dbReference>
<dbReference type="PANTHER" id="PTHR43033:SF1">
    <property type="entry name" value="TRNA(ILE)-LYSIDINE SYNTHASE-RELATED"/>
    <property type="match status" value="1"/>
</dbReference>
<keyword evidence="6" id="KW-0963">Cytoplasm</keyword>
<evidence type="ECO:0000256" key="1">
    <source>
        <dbReference type="ARBA" id="ARBA00022598"/>
    </source>
</evidence>
<keyword evidence="3 6" id="KW-0547">Nucleotide-binding</keyword>
<dbReference type="InterPro" id="IPR014729">
    <property type="entry name" value="Rossmann-like_a/b/a_fold"/>
</dbReference>
<keyword evidence="2 6" id="KW-0819">tRNA processing</keyword>
<evidence type="ECO:0000313" key="8">
    <source>
        <dbReference type="EMBL" id="CUH39781.1"/>
    </source>
</evidence>
<dbReference type="NCBIfam" id="TIGR02432">
    <property type="entry name" value="lysidine_TilS_N"/>
    <property type="match status" value="1"/>
</dbReference>
<dbReference type="InterPro" id="IPR012795">
    <property type="entry name" value="tRNA_Ile_lys_synt_N"/>
</dbReference>
<evidence type="ECO:0000256" key="2">
    <source>
        <dbReference type="ARBA" id="ARBA00022694"/>
    </source>
</evidence>
<evidence type="ECO:0000259" key="7">
    <source>
        <dbReference type="Pfam" id="PF01171"/>
    </source>
</evidence>
<organism evidence="8 9">
    <name type="scientific">Jannaschia seosinensis</name>
    <dbReference type="NCBI Taxonomy" id="313367"/>
    <lineage>
        <taxon>Bacteria</taxon>
        <taxon>Pseudomonadati</taxon>
        <taxon>Pseudomonadota</taxon>
        <taxon>Alphaproteobacteria</taxon>
        <taxon>Rhodobacterales</taxon>
        <taxon>Roseobacteraceae</taxon>
        <taxon>Jannaschia</taxon>
    </lineage>
</organism>
<dbReference type="Proteomes" id="UP000049455">
    <property type="component" value="Unassembled WGS sequence"/>
</dbReference>
<dbReference type="AlphaFoldDB" id="A0A0M7BBK9"/>
<comment type="catalytic activity">
    <reaction evidence="5 6">
        <text>cytidine(34) in tRNA(Ile2) + L-lysine + ATP = lysidine(34) in tRNA(Ile2) + AMP + diphosphate + H(+)</text>
        <dbReference type="Rhea" id="RHEA:43744"/>
        <dbReference type="Rhea" id="RHEA-COMP:10625"/>
        <dbReference type="Rhea" id="RHEA-COMP:10670"/>
        <dbReference type="ChEBI" id="CHEBI:15378"/>
        <dbReference type="ChEBI" id="CHEBI:30616"/>
        <dbReference type="ChEBI" id="CHEBI:32551"/>
        <dbReference type="ChEBI" id="CHEBI:33019"/>
        <dbReference type="ChEBI" id="CHEBI:82748"/>
        <dbReference type="ChEBI" id="CHEBI:83665"/>
        <dbReference type="ChEBI" id="CHEBI:456215"/>
        <dbReference type="EC" id="6.3.4.19"/>
    </reaction>
</comment>
<protein>
    <recommendedName>
        <fullName evidence="6">tRNA(Ile)-lysidine synthase</fullName>
        <ecNumber evidence="6">6.3.4.19</ecNumber>
    </recommendedName>
    <alternativeName>
        <fullName evidence="6">tRNA(Ile)-2-lysyl-cytidine synthase</fullName>
    </alternativeName>
    <alternativeName>
        <fullName evidence="6">tRNA(Ile)-lysidine synthetase</fullName>
    </alternativeName>
</protein>
<evidence type="ECO:0000256" key="3">
    <source>
        <dbReference type="ARBA" id="ARBA00022741"/>
    </source>
</evidence>
<evidence type="ECO:0000256" key="5">
    <source>
        <dbReference type="ARBA" id="ARBA00048539"/>
    </source>
</evidence>
<feature type="binding site" evidence="6">
    <location>
        <begin position="30"/>
        <end position="35"/>
    </location>
    <ligand>
        <name>ATP</name>
        <dbReference type="ChEBI" id="CHEBI:30616"/>
    </ligand>
</feature>
<comment type="domain">
    <text evidence="6">The N-terminal region contains the highly conserved SGGXDS motif, predicted to be a P-loop motif involved in ATP binding.</text>
</comment>
<comment type="function">
    <text evidence="6">Ligates lysine onto the cytidine present at position 34 of the AUA codon-specific tRNA(Ile) that contains the anticodon CAU, in an ATP-dependent manner. Cytidine is converted to lysidine, thus changing the amino acid specificity of the tRNA from methionine to isoleucine.</text>
</comment>
<dbReference type="Gene3D" id="3.40.50.620">
    <property type="entry name" value="HUPs"/>
    <property type="match status" value="1"/>
</dbReference>
<dbReference type="GO" id="GO:0005524">
    <property type="term" value="F:ATP binding"/>
    <property type="evidence" value="ECO:0007669"/>
    <property type="project" value="UniProtKB-UniRule"/>
</dbReference>